<feature type="chain" id="PRO_5011466865" evidence="1">
    <location>
        <begin position="28"/>
        <end position="988"/>
    </location>
</feature>
<evidence type="ECO:0000256" key="1">
    <source>
        <dbReference type="SAM" id="SignalP"/>
    </source>
</evidence>
<dbReference type="SMART" id="SM00287">
    <property type="entry name" value="SH3b"/>
    <property type="match status" value="7"/>
</dbReference>
<evidence type="ECO:0000313" key="4">
    <source>
        <dbReference type="Proteomes" id="UP000198694"/>
    </source>
</evidence>
<dbReference type="Gene3D" id="2.30.30.40">
    <property type="entry name" value="SH3 Domains"/>
    <property type="match status" value="10"/>
</dbReference>
<organism evidence="3 4">
    <name type="scientific">Sediminibacillus albus</name>
    <dbReference type="NCBI Taxonomy" id="407036"/>
    <lineage>
        <taxon>Bacteria</taxon>
        <taxon>Bacillati</taxon>
        <taxon>Bacillota</taxon>
        <taxon>Bacilli</taxon>
        <taxon>Bacillales</taxon>
        <taxon>Bacillaceae</taxon>
        <taxon>Sediminibacillus</taxon>
    </lineage>
</organism>
<proteinExistence type="predicted"/>
<dbReference type="SMART" id="SM00047">
    <property type="entry name" value="LYZ2"/>
    <property type="match status" value="1"/>
</dbReference>
<dbReference type="Pfam" id="PF08239">
    <property type="entry name" value="SH3_3"/>
    <property type="match status" value="2"/>
</dbReference>
<dbReference type="InterPro" id="IPR003646">
    <property type="entry name" value="SH3-like_bac-type"/>
</dbReference>
<dbReference type="PROSITE" id="PS51781">
    <property type="entry name" value="SH3B"/>
    <property type="match status" value="2"/>
</dbReference>
<dbReference type="PANTHER" id="PTHR34408:SF1">
    <property type="entry name" value="GLYCOSYL HYDROLASE FAMILY 19 DOMAIN-CONTAINING PROTEIN HI_1415"/>
    <property type="match status" value="1"/>
</dbReference>
<reference evidence="3 4" key="1">
    <citation type="submission" date="2016-10" db="EMBL/GenBank/DDBJ databases">
        <authorList>
            <person name="de Groot N.N."/>
        </authorList>
    </citation>
    <scope>NUCLEOTIDE SEQUENCE [LARGE SCALE GENOMIC DNA]</scope>
    <source>
        <strain evidence="3 4">CGMCC 1.6502</strain>
    </source>
</reference>
<dbReference type="RefSeq" id="WP_093213568.1">
    <property type="nucleotide sequence ID" value="NZ_FNFL01000003.1"/>
</dbReference>
<sequence>MRRFTKIAACFISIIVCAHVLPSLVSAASDQHLKGIGINSPTHVYSETSKSSSTLKSYAQGSLLKYTTYNSEWYKATVYISGKARTGYISKKDVENAVVPQTNLEGIGITESINVYAAASDKEKVLKSYKRGTVLKYKTFTSKWYEATVYLNGKATTGFIRASDVENADNSPDKLSGISLKNPTKVYTQASDSSQVLKSYGQGTVLKYTSFTSNWYQATVYVSGKARTGYIDKQDVENAVQSPTEITGIGMKESTRVYSSPAGDANTLKTYSQGTILKYKTFTSEWYQATVYVNGKAKTGYINKNDVEDGESSPVSLLGIGKNRETKVYSQASANSTALKSYSKGTILKYQTFTSGWYQATIYINGKRKTGYINKNDVENGDASPANLQGVGLQSSTNVHMSASTSSKVLKSYTHGSILKYKTFTSGWYTATVYVDGMAKTGYINKSDVESADDKPTTIEGISAGGPTSVYSSASTKSRPIKTYPEGTVLRYDTFTSGWYQATVYVDGRKHTGYISKNAVENIESVQQSAEGYGTKKPTNVYSKPSTNAGVLKSYNHGASLKYKTYTANWYQATVYVDGKAKTGYIHSNDVSATPQTVYQTTNYDHTFKEAIDIQMTKTPKANGTGTIAADRSTVEYYANPSNFDRDTASYFQFLKLSHSAQLSAKEIDSKVLTNKGTLTGTGAAFIEAGEKFNINEVYLMAHALHETNNGQSALASGVGVDTQGKVVESGQTPAYTVYNMYGYGAYDSCALSCGAKYAFDRNWFTPAAAVIGGAEDVARNYINRGQDTLYKMRWNPANPGVHQYATHVSWAVSQTKKISDIYSLLDNFVLTYDIPQYRNQPGPGSITSYPAGIYGVTTTRLNFRSEPDSSTSDTIISTLESGQKIEVLGSNGNGWYQVKAENQTGWVSATYIDIMNLLEVTADSLNVRTDPNTEGSPVGSLNNGTFVTGVLDNSNQLVKSGVWYQIHYNGTTRWVSGGANGEYISEK</sequence>
<dbReference type="Proteomes" id="UP000198694">
    <property type="component" value="Unassembled WGS sequence"/>
</dbReference>
<keyword evidence="4" id="KW-1185">Reference proteome</keyword>
<dbReference type="GO" id="GO:0004040">
    <property type="term" value="F:amidase activity"/>
    <property type="evidence" value="ECO:0007669"/>
    <property type="project" value="InterPro"/>
</dbReference>
<evidence type="ECO:0000313" key="3">
    <source>
        <dbReference type="EMBL" id="SDK14234.1"/>
    </source>
</evidence>
<protein>
    <submittedName>
        <fullName evidence="3">Beta-N-acetylglucosaminidase</fullName>
    </submittedName>
</protein>
<dbReference type="AlphaFoldDB" id="A0A1G8ZI15"/>
<dbReference type="STRING" id="407036.SAMN05216243_2002"/>
<name>A0A1G8ZI15_9BACI</name>
<dbReference type="EMBL" id="FNFL01000003">
    <property type="protein sequence ID" value="SDK14234.1"/>
    <property type="molecule type" value="Genomic_DNA"/>
</dbReference>
<dbReference type="OrthoDB" id="9816557at2"/>
<feature type="domain" description="SH3b" evidence="2">
    <location>
        <begin position="852"/>
        <end position="917"/>
    </location>
</feature>
<dbReference type="InterPro" id="IPR036028">
    <property type="entry name" value="SH3-like_dom_sf"/>
</dbReference>
<gene>
    <name evidence="3" type="ORF">SAMN05216243_2002</name>
</gene>
<dbReference type="InterPro" id="IPR002901">
    <property type="entry name" value="MGlyc_endo_b_GlcNAc-like_dom"/>
</dbReference>
<evidence type="ECO:0000259" key="2">
    <source>
        <dbReference type="PROSITE" id="PS51781"/>
    </source>
</evidence>
<feature type="signal peptide" evidence="1">
    <location>
        <begin position="1"/>
        <end position="27"/>
    </location>
</feature>
<feature type="domain" description="SH3b" evidence="2">
    <location>
        <begin position="529"/>
        <end position="595"/>
    </location>
</feature>
<dbReference type="SUPFAM" id="SSF50044">
    <property type="entry name" value="SH3-domain"/>
    <property type="match status" value="1"/>
</dbReference>
<dbReference type="InterPro" id="IPR052354">
    <property type="entry name" value="Cell_Wall_Dynamics_Protein"/>
</dbReference>
<dbReference type="PANTHER" id="PTHR34408">
    <property type="entry name" value="FAMILY PROTEIN, PUTATIVE-RELATED"/>
    <property type="match status" value="1"/>
</dbReference>
<keyword evidence="1" id="KW-0732">Signal</keyword>
<accession>A0A1G8ZI15</accession>